<feature type="compositionally biased region" description="Polar residues" evidence="2">
    <location>
        <begin position="367"/>
        <end position="376"/>
    </location>
</feature>
<dbReference type="EMBL" id="JACAZH010000008">
    <property type="protein sequence ID" value="KAF7361089.1"/>
    <property type="molecule type" value="Genomic_DNA"/>
</dbReference>
<proteinExistence type="predicted"/>
<evidence type="ECO:0000259" key="3">
    <source>
        <dbReference type="PROSITE" id="PS50966"/>
    </source>
</evidence>
<gene>
    <name evidence="4" type="ORF">MSAN_01140100</name>
</gene>
<name>A0A8H7D3R2_9AGAR</name>
<feature type="compositionally biased region" description="Basic residues" evidence="2">
    <location>
        <begin position="392"/>
        <end position="401"/>
    </location>
</feature>
<feature type="domain" description="SWIM-type" evidence="3">
    <location>
        <begin position="151"/>
        <end position="186"/>
    </location>
</feature>
<sequence>MLGIPVEGVIPTTNHLESFNGVLKGTHLRRWRKGGRRIRVDVLIHALTIYILPSIFKERRMISEQATRIAALVRLLPGGAALLDHTQDPKPVPTVPKVAYLVLDEKRDERARELLYHRQISTPTVLPGNVGLTLTSYSSRALSIDVQPTTYTIRLGFNGVVCCDCPDFEEQGGACKHIRGALMIVNDMRRNGTPIPDIPIPRSLADAQSLQSTMLTIKIRRPTVKAAEEIQAILQKDEACDVDGGEGGDEDDSSDEDDSASVSTDASSDSENDESKGVNPSRATQNVAALGEQAFSRAMFELDDIAPRLADLGAYLDHRMVGLSPEETAKAGIRFGEIAAFMTRFQRVLDLPSSATASVPDPVTASIAPTSDSAQNSKKRKQLLPPSPEKMQKRHQSFGIH</sequence>
<feature type="region of interest" description="Disordered" evidence="2">
    <location>
        <begin position="354"/>
        <end position="401"/>
    </location>
</feature>
<dbReference type="OrthoDB" id="2422225at2759"/>
<keyword evidence="1" id="KW-0862">Zinc</keyword>
<protein>
    <recommendedName>
        <fullName evidence="3">SWIM-type domain-containing protein</fullName>
    </recommendedName>
</protein>
<dbReference type="GO" id="GO:0008270">
    <property type="term" value="F:zinc ion binding"/>
    <property type="evidence" value="ECO:0007669"/>
    <property type="project" value="UniProtKB-KW"/>
</dbReference>
<dbReference type="Pfam" id="PF04434">
    <property type="entry name" value="SWIM"/>
    <property type="match status" value="1"/>
</dbReference>
<dbReference type="AlphaFoldDB" id="A0A8H7D3R2"/>
<evidence type="ECO:0000313" key="4">
    <source>
        <dbReference type="EMBL" id="KAF7361089.1"/>
    </source>
</evidence>
<dbReference type="InterPro" id="IPR007527">
    <property type="entry name" value="Znf_SWIM"/>
</dbReference>
<dbReference type="PROSITE" id="PS50966">
    <property type="entry name" value="ZF_SWIM"/>
    <property type="match status" value="1"/>
</dbReference>
<dbReference type="Proteomes" id="UP000623467">
    <property type="component" value="Unassembled WGS sequence"/>
</dbReference>
<evidence type="ECO:0000313" key="5">
    <source>
        <dbReference type="Proteomes" id="UP000623467"/>
    </source>
</evidence>
<keyword evidence="1" id="KW-0863">Zinc-finger</keyword>
<keyword evidence="1" id="KW-0479">Metal-binding</keyword>
<comment type="caution">
    <text evidence="4">The sequence shown here is derived from an EMBL/GenBank/DDBJ whole genome shotgun (WGS) entry which is preliminary data.</text>
</comment>
<organism evidence="4 5">
    <name type="scientific">Mycena sanguinolenta</name>
    <dbReference type="NCBI Taxonomy" id="230812"/>
    <lineage>
        <taxon>Eukaryota</taxon>
        <taxon>Fungi</taxon>
        <taxon>Dikarya</taxon>
        <taxon>Basidiomycota</taxon>
        <taxon>Agaricomycotina</taxon>
        <taxon>Agaricomycetes</taxon>
        <taxon>Agaricomycetidae</taxon>
        <taxon>Agaricales</taxon>
        <taxon>Marasmiineae</taxon>
        <taxon>Mycenaceae</taxon>
        <taxon>Mycena</taxon>
    </lineage>
</organism>
<feature type="compositionally biased region" description="Low complexity" evidence="2">
    <location>
        <begin position="260"/>
        <end position="269"/>
    </location>
</feature>
<evidence type="ECO:0000256" key="2">
    <source>
        <dbReference type="SAM" id="MobiDB-lite"/>
    </source>
</evidence>
<reference evidence="4" key="1">
    <citation type="submission" date="2020-05" db="EMBL/GenBank/DDBJ databases">
        <title>Mycena genomes resolve the evolution of fungal bioluminescence.</title>
        <authorList>
            <person name="Tsai I.J."/>
        </authorList>
    </citation>
    <scope>NUCLEOTIDE SEQUENCE</scope>
    <source>
        <strain evidence="4">160909Yilan</strain>
    </source>
</reference>
<evidence type="ECO:0000256" key="1">
    <source>
        <dbReference type="PROSITE-ProRule" id="PRU00325"/>
    </source>
</evidence>
<feature type="compositionally biased region" description="Acidic residues" evidence="2">
    <location>
        <begin position="240"/>
        <end position="259"/>
    </location>
</feature>
<feature type="region of interest" description="Disordered" evidence="2">
    <location>
        <begin position="237"/>
        <end position="283"/>
    </location>
</feature>
<keyword evidence="5" id="KW-1185">Reference proteome</keyword>
<accession>A0A8H7D3R2</accession>